<dbReference type="Pfam" id="PF22085">
    <property type="entry name" value="NorB_cytochrome_c-like"/>
    <property type="match status" value="1"/>
</dbReference>
<reference evidence="3" key="1">
    <citation type="submission" date="2021-02" db="EMBL/GenBank/DDBJ databases">
        <title>Genome-Resolved Metagenomics of a Microbial Community Performing Photosynthetic Biological Nutrient Removal.</title>
        <authorList>
            <person name="Mcdaniel E.A."/>
        </authorList>
    </citation>
    <scope>NUCLEOTIDE SEQUENCE</scope>
    <source>
        <strain evidence="3">UWPOB_OBS1</strain>
    </source>
</reference>
<feature type="transmembrane region" description="Helical" evidence="1">
    <location>
        <begin position="544"/>
        <end position="565"/>
    </location>
</feature>
<accession>A0A8J7TMZ9</accession>
<feature type="transmembrane region" description="Helical" evidence="1">
    <location>
        <begin position="227"/>
        <end position="250"/>
    </location>
</feature>
<feature type="domain" description="Nitric oxide reductase subunit B cytochrome c-like" evidence="2">
    <location>
        <begin position="37"/>
        <end position="215"/>
    </location>
</feature>
<dbReference type="EMBL" id="JAFLCK010000035">
    <property type="protein sequence ID" value="MBN8662289.1"/>
    <property type="molecule type" value="Genomic_DNA"/>
</dbReference>
<evidence type="ECO:0000313" key="3">
    <source>
        <dbReference type="EMBL" id="MBN8662289.1"/>
    </source>
</evidence>
<dbReference type="GO" id="GO:0016020">
    <property type="term" value="C:membrane"/>
    <property type="evidence" value="ECO:0007669"/>
    <property type="project" value="InterPro"/>
</dbReference>
<keyword evidence="1" id="KW-1133">Transmembrane helix</keyword>
<dbReference type="InterPro" id="IPR036927">
    <property type="entry name" value="Cyt_c_oxase-like_su1_sf"/>
</dbReference>
<dbReference type="Pfam" id="PF00115">
    <property type="entry name" value="COX1"/>
    <property type="match status" value="1"/>
</dbReference>
<feature type="transmembrane region" description="Helical" evidence="1">
    <location>
        <begin position="444"/>
        <end position="465"/>
    </location>
</feature>
<feature type="transmembrane region" description="Helical" evidence="1">
    <location>
        <begin position="715"/>
        <end position="736"/>
    </location>
</feature>
<dbReference type="Gene3D" id="1.20.210.10">
    <property type="entry name" value="Cytochrome c oxidase-like, subunit I domain"/>
    <property type="match status" value="1"/>
</dbReference>
<dbReference type="AlphaFoldDB" id="A0A8J7TMZ9"/>
<feature type="transmembrane region" description="Helical" evidence="1">
    <location>
        <begin position="477"/>
        <end position="503"/>
    </location>
</feature>
<organism evidence="3 4">
    <name type="scientific">Candidatus Obscuribacter phosphatis</name>
    <dbReference type="NCBI Taxonomy" id="1906157"/>
    <lineage>
        <taxon>Bacteria</taxon>
        <taxon>Bacillati</taxon>
        <taxon>Candidatus Melainabacteria</taxon>
        <taxon>Candidatus Obscuribacterales</taxon>
        <taxon>Candidatus Obscuribacteraceae</taxon>
        <taxon>Candidatus Obscuribacter</taxon>
    </lineage>
</organism>
<dbReference type="GO" id="GO:0004129">
    <property type="term" value="F:cytochrome-c oxidase activity"/>
    <property type="evidence" value="ECO:0007669"/>
    <property type="project" value="InterPro"/>
</dbReference>
<dbReference type="GO" id="GO:0009060">
    <property type="term" value="P:aerobic respiration"/>
    <property type="evidence" value="ECO:0007669"/>
    <property type="project" value="InterPro"/>
</dbReference>
<proteinExistence type="predicted"/>
<evidence type="ECO:0000256" key="1">
    <source>
        <dbReference type="SAM" id="Phobius"/>
    </source>
</evidence>
<feature type="transmembrane region" description="Helical" evidence="1">
    <location>
        <begin position="364"/>
        <end position="384"/>
    </location>
</feature>
<dbReference type="InterPro" id="IPR000883">
    <property type="entry name" value="Cyt_C_Oxase_1"/>
</dbReference>
<dbReference type="SUPFAM" id="SSF81442">
    <property type="entry name" value="Cytochrome c oxidase subunit I-like"/>
    <property type="match status" value="1"/>
</dbReference>
<keyword evidence="1" id="KW-0472">Membrane</keyword>
<evidence type="ECO:0000259" key="2">
    <source>
        <dbReference type="Pfam" id="PF22085"/>
    </source>
</evidence>
<name>A0A8J7TMZ9_9BACT</name>
<evidence type="ECO:0000313" key="4">
    <source>
        <dbReference type="Proteomes" id="UP000664277"/>
    </source>
</evidence>
<feature type="transmembrane region" description="Helical" evidence="1">
    <location>
        <begin position="663"/>
        <end position="686"/>
    </location>
</feature>
<feature type="transmembrane region" description="Helical" evidence="1">
    <location>
        <begin position="515"/>
        <end position="538"/>
    </location>
</feature>
<comment type="caution">
    <text evidence="3">The sequence shown here is derived from an EMBL/GenBank/DDBJ whole genome shotgun (WGS) entry which is preliminary data.</text>
</comment>
<feature type="transmembrane region" description="Helical" evidence="1">
    <location>
        <begin position="630"/>
        <end position="651"/>
    </location>
</feature>
<dbReference type="PANTHER" id="PTHR10422:SF38">
    <property type="entry name" value="CYTOCHROME B SUBUNIT OF NITRIC OXIDE REDUCTASE"/>
    <property type="match status" value="1"/>
</dbReference>
<feature type="transmembrane region" description="Helical" evidence="1">
    <location>
        <begin position="585"/>
        <end position="610"/>
    </location>
</feature>
<keyword evidence="1" id="KW-0812">Transmembrane</keyword>
<dbReference type="PANTHER" id="PTHR10422">
    <property type="entry name" value="CYTOCHROME C OXIDASE SUBUNIT 1"/>
    <property type="match status" value="1"/>
</dbReference>
<protein>
    <submittedName>
        <fullName evidence="3">Nitric-oxide reductase large subunit</fullName>
    </submittedName>
</protein>
<sequence length="764" mass="85517">MQYKRLWTALITVVIASFAVLGYCGYEIYMQAPPVPERVVVGDKVLFTSQDIKDGQNIWQSIGGQELGSIWGHGAYIAPDWSADFLHRELVYMLDQWANQEFGTTFAKLDLEKQAALKARLKEQMRKNTYNQSSRDLVLTVAQAEAVETTGKHYSALFRGEESLKKLREAYAMQPQAVRSDENMHKLLAFFFWASWACATNRPGENVTYTHNWPAEALIDNAPTGSIVVWSVFSVVFLLAGIGTLAWYFAKERSNETSEHDIPGQDPLLALKPTPSMVATIKYFWVAGALFLAQVGLGAVTAHYGVEGSGFYGLPLADWLPYAVTRTWHTQLGIFWIATAWLATGLFVAPAVSGVEPKFQKLGVNFLFFCLVLIVVGSMLGQWLGVQQRLGLTANFWFGHQGYEYVDLGRFWQIFLLVGLFLWFSLMARALWPAFKNPQENRSLLMLFLLSSLAIAGFYGAGLMYGQHTNLAIAEYWRWWVVHLWVEGFFEVFATVVIAFLFTRMGLLATRTATASVLFSTAIFLAGGIIGTMHHLYFSGTPTPILALGATFSALEVVPLTLIGFEGYGNLTLSKARPWVASYKWPIYFFVAVAFWNFVGAGLFGFLINAPIALYYMQGLNTTPVHGHTALFGVYGMLAIGLMLFCLKGLGTKYKWKDKSLSFAFWSINIGLALMVVLSLLPVGLWQTWASVEHGLWYARSAEFMQTDLMNTLRWARVLGDVIFALGAMALGWFVLGLKTGWSISQDLDENIERERNAVRTQTE</sequence>
<feature type="transmembrane region" description="Helical" evidence="1">
    <location>
        <begin position="333"/>
        <end position="352"/>
    </location>
</feature>
<gene>
    <name evidence="3" type="ORF">J0M35_18105</name>
</gene>
<feature type="transmembrane region" description="Helical" evidence="1">
    <location>
        <begin position="283"/>
        <end position="306"/>
    </location>
</feature>
<dbReference type="Proteomes" id="UP000664277">
    <property type="component" value="Unassembled WGS sequence"/>
</dbReference>
<dbReference type="InterPro" id="IPR054309">
    <property type="entry name" value="NorB_cytochrome_c-like"/>
</dbReference>
<feature type="transmembrane region" description="Helical" evidence="1">
    <location>
        <begin position="411"/>
        <end position="432"/>
    </location>
</feature>
<dbReference type="GO" id="GO:0020037">
    <property type="term" value="F:heme binding"/>
    <property type="evidence" value="ECO:0007669"/>
    <property type="project" value="InterPro"/>
</dbReference>